<dbReference type="Pfam" id="PF05552">
    <property type="entry name" value="MS_channel_1st_1"/>
    <property type="match status" value="1"/>
</dbReference>
<dbReference type="InterPro" id="IPR011014">
    <property type="entry name" value="MscS_channel_TM-2"/>
</dbReference>
<name>A0A2U2X0I3_9FLAO</name>
<dbReference type="InterPro" id="IPR008910">
    <property type="entry name" value="MSC_TM_helix"/>
</dbReference>
<dbReference type="Pfam" id="PF21088">
    <property type="entry name" value="MS_channel_1st"/>
    <property type="match status" value="1"/>
</dbReference>
<dbReference type="InterPro" id="IPR011066">
    <property type="entry name" value="MscS_channel_C_sf"/>
</dbReference>
<dbReference type="Pfam" id="PF00924">
    <property type="entry name" value="MS_channel_2nd"/>
    <property type="match status" value="1"/>
</dbReference>
<feature type="domain" description="Mechanosensitive ion channel MscS C-terminal" evidence="10">
    <location>
        <begin position="186"/>
        <end position="269"/>
    </location>
</feature>
<dbReference type="InterPro" id="IPR006685">
    <property type="entry name" value="MscS_channel_2nd"/>
</dbReference>
<dbReference type="InterPro" id="IPR049278">
    <property type="entry name" value="MS_channel_C"/>
</dbReference>
<dbReference type="GO" id="GO:0008381">
    <property type="term" value="F:mechanosensitive monoatomic ion channel activity"/>
    <property type="evidence" value="ECO:0007669"/>
    <property type="project" value="InterPro"/>
</dbReference>
<feature type="compositionally biased region" description="Low complexity" evidence="7">
    <location>
        <begin position="300"/>
        <end position="311"/>
    </location>
</feature>
<comment type="caution">
    <text evidence="12">The sequence shown here is derived from an EMBL/GenBank/DDBJ whole genome shotgun (WGS) entry which is preliminary data.</text>
</comment>
<evidence type="ECO:0000256" key="7">
    <source>
        <dbReference type="SAM" id="MobiDB-lite"/>
    </source>
</evidence>
<evidence type="ECO:0000259" key="9">
    <source>
        <dbReference type="Pfam" id="PF00924"/>
    </source>
</evidence>
<feature type="region of interest" description="Disordered" evidence="7">
    <location>
        <begin position="296"/>
        <end position="320"/>
    </location>
</feature>
<reference evidence="12 13" key="2">
    <citation type="submission" date="2018-05" db="EMBL/GenBank/DDBJ databases">
        <authorList>
            <person name="Lanie J.A."/>
            <person name="Ng W.-L."/>
            <person name="Kazmierczak K.M."/>
            <person name="Andrzejewski T.M."/>
            <person name="Davidsen T.M."/>
            <person name="Wayne K.J."/>
            <person name="Tettelin H."/>
            <person name="Glass J.I."/>
            <person name="Rusch D."/>
            <person name="Podicherti R."/>
            <person name="Tsui H.-C.T."/>
            <person name="Winkler M.E."/>
        </authorList>
    </citation>
    <scope>NUCLEOTIDE SEQUENCE [LARGE SCALE GENOMIC DNA]</scope>
    <source>
        <strain evidence="12 13">C305</strain>
    </source>
</reference>
<dbReference type="Gene3D" id="3.30.70.100">
    <property type="match status" value="1"/>
</dbReference>
<dbReference type="EMBL" id="QFRJ01000020">
    <property type="protein sequence ID" value="PWH81283.1"/>
    <property type="molecule type" value="Genomic_DNA"/>
</dbReference>
<organism evidence="12 13">
    <name type="scientific">Brumimicrobium oceani</name>
    <dbReference type="NCBI Taxonomy" id="2100725"/>
    <lineage>
        <taxon>Bacteria</taxon>
        <taxon>Pseudomonadati</taxon>
        <taxon>Bacteroidota</taxon>
        <taxon>Flavobacteriia</taxon>
        <taxon>Flavobacteriales</taxon>
        <taxon>Crocinitomicaceae</taxon>
        <taxon>Brumimicrobium</taxon>
    </lineage>
</organism>
<dbReference type="InterPro" id="IPR010920">
    <property type="entry name" value="LSM_dom_sf"/>
</dbReference>
<dbReference type="SUPFAM" id="SSF50182">
    <property type="entry name" value="Sm-like ribonucleoproteins"/>
    <property type="match status" value="1"/>
</dbReference>
<evidence type="ECO:0000256" key="6">
    <source>
        <dbReference type="ARBA" id="ARBA00023136"/>
    </source>
</evidence>
<dbReference type="RefSeq" id="WP_109360763.1">
    <property type="nucleotide sequence ID" value="NZ_QFRJ01000020.1"/>
</dbReference>
<dbReference type="AlphaFoldDB" id="A0A2U2X0I3"/>
<dbReference type="InterPro" id="IPR045275">
    <property type="entry name" value="MscS_archaea/bacteria_type"/>
</dbReference>
<comment type="similarity">
    <text evidence="2">Belongs to the MscS (TC 1.A.23) family.</text>
</comment>
<evidence type="ECO:0000256" key="4">
    <source>
        <dbReference type="ARBA" id="ARBA00022692"/>
    </source>
</evidence>
<dbReference type="InterPro" id="IPR023408">
    <property type="entry name" value="MscS_beta-dom_sf"/>
</dbReference>
<evidence type="ECO:0000313" key="12">
    <source>
        <dbReference type="EMBL" id="PWH81283.1"/>
    </source>
</evidence>
<dbReference type="GO" id="GO:0005886">
    <property type="term" value="C:plasma membrane"/>
    <property type="evidence" value="ECO:0007669"/>
    <property type="project" value="UniProtKB-SubCell"/>
</dbReference>
<comment type="subcellular location">
    <subcellularLocation>
        <location evidence="1">Cell membrane</location>
        <topology evidence="1">Multi-pass membrane protein</topology>
    </subcellularLocation>
</comment>
<keyword evidence="3" id="KW-1003">Cell membrane</keyword>
<feature type="transmembrane region" description="Helical" evidence="8">
    <location>
        <begin position="24"/>
        <end position="45"/>
    </location>
</feature>
<dbReference type="PANTHER" id="PTHR30221:SF1">
    <property type="entry name" value="SMALL-CONDUCTANCE MECHANOSENSITIVE CHANNEL"/>
    <property type="match status" value="1"/>
</dbReference>
<sequence length="320" mass="35593">MEIKKYYDILVEKLVGWTEGLVKMLPNFVLAIIVLVAFVFVGRIIKNLFQKLLQKSLNNQSLSIIVSKVVYIAIISIGAFAALSLLNLDKTVSSLLAGAGIIGLALGFAFQDIATNFIAGFFMAVKRPFKVGQVIHCEGHSGVIKHIGIRTTEIASFQGQEVIIPNKMLFQNPLINDSENTYKRIDLNVGVSYGEDLERVRDIAIKAVENTPNINKDKDIDLVYLAFGGSSIDFRIMIWVEFKSQLDFLKSQSEAIISIKKAFDKEDIMIPFPIRTLDFGIKGGEKLNEIVDFDTIGNGNQQPKKAQNSQKSKSENSNKE</sequence>
<keyword evidence="5 8" id="KW-1133">Transmembrane helix</keyword>
<dbReference type="PANTHER" id="PTHR30221">
    <property type="entry name" value="SMALL-CONDUCTANCE MECHANOSENSITIVE CHANNEL"/>
    <property type="match status" value="1"/>
</dbReference>
<dbReference type="Gene3D" id="1.10.287.1260">
    <property type="match status" value="1"/>
</dbReference>
<evidence type="ECO:0000256" key="2">
    <source>
        <dbReference type="ARBA" id="ARBA00008017"/>
    </source>
</evidence>
<protein>
    <submittedName>
        <fullName evidence="12">Mechanosensitive ion channel protein MscS</fullName>
    </submittedName>
</protein>
<gene>
    <name evidence="12" type="ORF">DIT68_15635</name>
</gene>
<dbReference type="SUPFAM" id="SSF82861">
    <property type="entry name" value="Mechanosensitive channel protein MscS (YggB), transmembrane region"/>
    <property type="match status" value="1"/>
</dbReference>
<proteinExistence type="inferred from homology"/>
<keyword evidence="4 8" id="KW-0812">Transmembrane</keyword>
<evidence type="ECO:0000256" key="8">
    <source>
        <dbReference type="SAM" id="Phobius"/>
    </source>
</evidence>
<reference evidence="12 13" key="1">
    <citation type="submission" date="2018-05" db="EMBL/GenBank/DDBJ databases">
        <title>Brumimicrobium oceani sp. nov., isolated from coastal sediment.</title>
        <authorList>
            <person name="Kou Y."/>
        </authorList>
    </citation>
    <scope>NUCLEOTIDE SEQUENCE [LARGE SCALE GENOMIC DNA]</scope>
    <source>
        <strain evidence="12 13">C305</strain>
    </source>
</reference>
<dbReference type="SUPFAM" id="SSF82689">
    <property type="entry name" value="Mechanosensitive channel protein MscS (YggB), C-terminal domain"/>
    <property type="match status" value="1"/>
</dbReference>
<evidence type="ECO:0000256" key="3">
    <source>
        <dbReference type="ARBA" id="ARBA00022475"/>
    </source>
</evidence>
<evidence type="ECO:0000256" key="1">
    <source>
        <dbReference type="ARBA" id="ARBA00004651"/>
    </source>
</evidence>
<feature type="domain" description="Mechanosensitive ion channel MscS" evidence="9">
    <location>
        <begin position="112"/>
        <end position="176"/>
    </location>
</feature>
<dbReference type="OrthoDB" id="1522493at2"/>
<dbReference type="Gene3D" id="2.30.30.60">
    <property type="match status" value="1"/>
</dbReference>
<accession>A0A2U2X0I3</accession>
<keyword evidence="6 8" id="KW-0472">Membrane</keyword>
<evidence type="ECO:0000313" key="13">
    <source>
        <dbReference type="Proteomes" id="UP000245370"/>
    </source>
</evidence>
<evidence type="ECO:0000256" key="5">
    <source>
        <dbReference type="ARBA" id="ARBA00022989"/>
    </source>
</evidence>
<dbReference type="Proteomes" id="UP000245370">
    <property type="component" value="Unassembled WGS sequence"/>
</dbReference>
<feature type="domain" description="Mechanosensitive ion channel transmembrane helices 2/3" evidence="11">
    <location>
        <begin position="68"/>
        <end position="111"/>
    </location>
</feature>
<feature type="transmembrane region" description="Helical" evidence="8">
    <location>
        <begin position="65"/>
        <end position="86"/>
    </location>
</feature>
<evidence type="ECO:0000259" key="11">
    <source>
        <dbReference type="Pfam" id="PF21088"/>
    </source>
</evidence>
<keyword evidence="13" id="KW-1185">Reference proteome</keyword>
<feature type="transmembrane region" description="Helical" evidence="8">
    <location>
        <begin position="92"/>
        <end position="125"/>
    </location>
</feature>
<dbReference type="Pfam" id="PF21082">
    <property type="entry name" value="MS_channel_3rd"/>
    <property type="match status" value="1"/>
</dbReference>
<evidence type="ECO:0000259" key="10">
    <source>
        <dbReference type="Pfam" id="PF21082"/>
    </source>
</evidence>
<dbReference type="InterPro" id="IPR049142">
    <property type="entry name" value="MS_channel_1st"/>
</dbReference>